<dbReference type="AlphaFoldDB" id="G3AR38"/>
<keyword evidence="2" id="KW-1185">Reference proteome</keyword>
<evidence type="ECO:0000313" key="2">
    <source>
        <dbReference type="Proteomes" id="UP000000709"/>
    </source>
</evidence>
<gene>
    <name evidence="1" type="ORF">SPAPADRAFT_56494</name>
</gene>
<dbReference type="Proteomes" id="UP000000709">
    <property type="component" value="Unassembled WGS sequence"/>
</dbReference>
<accession>G3AR38</accession>
<dbReference type="KEGG" id="spaa:SPAPADRAFT_56494"/>
<dbReference type="EMBL" id="GL996503">
    <property type="protein sequence ID" value="EGW31699.1"/>
    <property type="molecule type" value="Genomic_DNA"/>
</dbReference>
<dbReference type="RefSeq" id="XP_007376477.1">
    <property type="nucleotide sequence ID" value="XM_007376415.1"/>
</dbReference>
<sequence length="751" mass="86518">MNKSIIRRLRSNVTIKRLSVSYRELATAARPTQARPIIPTAFKPSQPWETELLGLPNDHPHNPLIDFSKDEIVNLTQKEYRHLNGLSYGTLEEMSGFCLNIIEIVQEKITEDPRLVSWLIREINDTTLKETITSALAKSFQDDEVKSCIIQFIIDPTSTAFRVKFFQVFMSILELTKGDKAHKGHILLNFLEKLSRTNVINSMPLLLSGQQYHQILEIVPREKRAALFSRMVCVNLQTIATNKMERFKKILYHGTSIEKLISRTGLLFPKWHDLHKTDFGEHNERIIEFYTVKDLSTYCNMFIDSEDPANAILYLKFLLEKYERKYSRGAFLKGDTSLHEDTQSLLLVILNFVTKFKGVSHSAQVLKYLTEEGLTVDYDTYLLLMRNMRLQGYYNEAIVVMNNIDLNGISNSFKKKWAKEIMLLMRAKFPSSPKVIIGYAGALYGDEAHRVLALFNDLKILPIVYSNGSLEPLHSFEEVKLASVDKSLTGNKFTTEVLASIYNVLLSSIPLGTTLPRLINKLFEEYMRVIQTPETTLDANDDVIRVFLKHLLKDTSSTELQVSTEYENFAVAKRIFTYYERVPLPYGEINPVNIDLLIQAALLVHKDYEFATRVMKLYRKKQSNLTFPQIYSFVKYHHEKSEYDLAKHWYDELVRQGAQYVGPLYRSLFDIARKMDWPVTGHAYKWGITKKHRRDRQAMATIHSGSLSFLGKDFPQGDLKSGQSEPNAVNFGSELAATLHEIKKLNKRTCK</sequence>
<organism evidence="2">
    <name type="scientific">Spathaspora passalidarum (strain NRRL Y-27907 / 11-Y1)</name>
    <dbReference type="NCBI Taxonomy" id="619300"/>
    <lineage>
        <taxon>Eukaryota</taxon>
        <taxon>Fungi</taxon>
        <taxon>Dikarya</taxon>
        <taxon>Ascomycota</taxon>
        <taxon>Saccharomycotina</taxon>
        <taxon>Pichiomycetes</taxon>
        <taxon>Debaryomycetaceae</taxon>
        <taxon>Spathaspora</taxon>
    </lineage>
</organism>
<proteinExistence type="predicted"/>
<dbReference type="InParanoid" id="G3AR38"/>
<dbReference type="OMA" id="PFIMFHY"/>
<dbReference type="GeneID" id="18872039"/>
<dbReference type="OrthoDB" id="4075894at2759"/>
<reference evidence="1 2" key="1">
    <citation type="journal article" date="2011" name="Proc. Natl. Acad. Sci. U.S.A.">
        <title>Comparative genomics of xylose-fermenting fungi for enhanced biofuel production.</title>
        <authorList>
            <person name="Wohlbach D.J."/>
            <person name="Kuo A."/>
            <person name="Sato T.K."/>
            <person name="Potts K.M."/>
            <person name="Salamov A.A."/>
            <person name="LaButti K.M."/>
            <person name="Sun H."/>
            <person name="Clum A."/>
            <person name="Pangilinan J.L."/>
            <person name="Lindquist E.A."/>
            <person name="Lucas S."/>
            <person name="Lapidus A."/>
            <person name="Jin M."/>
            <person name="Gunawan C."/>
            <person name="Balan V."/>
            <person name="Dale B.E."/>
            <person name="Jeffries T.W."/>
            <person name="Zinkel R."/>
            <person name="Barry K.W."/>
            <person name="Grigoriev I.V."/>
            <person name="Gasch A.P."/>
        </authorList>
    </citation>
    <scope>NUCLEOTIDE SEQUENCE [LARGE SCALE GENOMIC DNA]</scope>
    <source>
        <strain evidence="2">NRRL Y-27907 / 11-Y1</strain>
    </source>
</reference>
<name>G3AR38_SPAPN</name>
<protein>
    <submittedName>
        <fullName evidence="1">Uncharacterized protein</fullName>
    </submittedName>
</protein>
<dbReference type="eggNOG" id="ENOG502RPSC">
    <property type="taxonomic scope" value="Eukaryota"/>
</dbReference>
<dbReference type="HOGENOM" id="CLU_370523_0_0_1"/>
<evidence type="ECO:0000313" key="1">
    <source>
        <dbReference type="EMBL" id="EGW31699.1"/>
    </source>
</evidence>